<accession>A0ABV2QCC6</accession>
<comment type="caution">
    <text evidence="2">The sequence shown here is derived from an EMBL/GenBank/DDBJ whole genome shotgun (WGS) entry which is preliminary data.</text>
</comment>
<proteinExistence type="predicted"/>
<gene>
    <name evidence="2" type="ORF">ABIE13_003396</name>
</gene>
<dbReference type="Proteomes" id="UP001549320">
    <property type="component" value="Unassembled WGS sequence"/>
</dbReference>
<organism evidence="2 3">
    <name type="scientific">Ottowia thiooxydans</name>
    <dbReference type="NCBI Taxonomy" id="219182"/>
    <lineage>
        <taxon>Bacteria</taxon>
        <taxon>Pseudomonadati</taxon>
        <taxon>Pseudomonadota</taxon>
        <taxon>Betaproteobacteria</taxon>
        <taxon>Burkholderiales</taxon>
        <taxon>Comamonadaceae</taxon>
        <taxon>Ottowia</taxon>
    </lineage>
</organism>
<sequence>MRQRKRFSGLPWERQAPAWQFGGLCGRCDAKLELGAPRGKQPGSKTEFVGVALQQLLRKCRRRSVFPGSAKLQLGNSGGSADAAMPSWSLALPGGKQPGSRTEFVEVALQQLLRKCRRRSVFPGSAKLQLGNSGGSTDAAMPSRRAPRRQRVQAKRLPGKMSLLPPRVLRRQDLGSQRVDLRPCLVGGRKRGAKARHMSQRQLVLLEHGRTLDHLGDHARFGRKMKR</sequence>
<evidence type="ECO:0000313" key="2">
    <source>
        <dbReference type="EMBL" id="MET4578280.1"/>
    </source>
</evidence>
<keyword evidence="3" id="KW-1185">Reference proteome</keyword>
<dbReference type="EMBL" id="JBEPSH010000006">
    <property type="protein sequence ID" value="MET4578280.1"/>
    <property type="molecule type" value="Genomic_DNA"/>
</dbReference>
<name>A0ABV2QCC6_9BURK</name>
<feature type="region of interest" description="Disordered" evidence="1">
    <location>
        <begin position="126"/>
        <end position="153"/>
    </location>
</feature>
<protein>
    <submittedName>
        <fullName evidence="2">Uncharacterized protein</fullName>
    </submittedName>
</protein>
<evidence type="ECO:0000256" key="1">
    <source>
        <dbReference type="SAM" id="MobiDB-lite"/>
    </source>
</evidence>
<reference evidence="2 3" key="1">
    <citation type="submission" date="2024-06" db="EMBL/GenBank/DDBJ databases">
        <title>Sorghum-associated microbial communities from plants grown in Nebraska, USA.</title>
        <authorList>
            <person name="Schachtman D."/>
        </authorList>
    </citation>
    <scope>NUCLEOTIDE SEQUENCE [LARGE SCALE GENOMIC DNA]</scope>
    <source>
        <strain evidence="2 3">2709</strain>
    </source>
</reference>
<evidence type="ECO:0000313" key="3">
    <source>
        <dbReference type="Proteomes" id="UP001549320"/>
    </source>
</evidence>